<sequence length="58" mass="7007">MIDKTFLNNLIKEPYKISKLNFHYISQILRKAEEIFKEEKLLLEFNLEDSESEVFTLI</sequence>
<comment type="caution">
    <text evidence="1">The sequence shown here is derived from an EMBL/GenBank/DDBJ whole genome shotgun (WGS) entry which is preliminary data.</text>
</comment>
<evidence type="ECO:0000313" key="1">
    <source>
        <dbReference type="EMBL" id="GAI71889.1"/>
    </source>
</evidence>
<protein>
    <submittedName>
        <fullName evidence="1">Uncharacterized protein</fullName>
    </submittedName>
</protein>
<organism evidence="1">
    <name type="scientific">marine sediment metagenome</name>
    <dbReference type="NCBI Taxonomy" id="412755"/>
    <lineage>
        <taxon>unclassified sequences</taxon>
        <taxon>metagenomes</taxon>
        <taxon>ecological metagenomes</taxon>
    </lineage>
</organism>
<dbReference type="EMBL" id="BARW01002534">
    <property type="protein sequence ID" value="GAI71889.1"/>
    <property type="molecule type" value="Genomic_DNA"/>
</dbReference>
<dbReference type="AlphaFoldDB" id="X1SVN8"/>
<reference evidence="1" key="1">
    <citation type="journal article" date="2014" name="Front. Microbiol.">
        <title>High frequency of phylogenetically diverse reductive dehalogenase-homologous genes in deep subseafloor sedimentary metagenomes.</title>
        <authorList>
            <person name="Kawai M."/>
            <person name="Futagami T."/>
            <person name="Toyoda A."/>
            <person name="Takaki Y."/>
            <person name="Nishi S."/>
            <person name="Hori S."/>
            <person name="Arai W."/>
            <person name="Tsubouchi T."/>
            <person name="Morono Y."/>
            <person name="Uchiyama I."/>
            <person name="Ito T."/>
            <person name="Fujiyama A."/>
            <person name="Inagaki F."/>
            <person name="Takami H."/>
        </authorList>
    </citation>
    <scope>NUCLEOTIDE SEQUENCE</scope>
    <source>
        <strain evidence="1">Expedition CK06-06</strain>
    </source>
</reference>
<accession>X1SVN8</accession>
<gene>
    <name evidence="1" type="ORF">S12H4_07006</name>
</gene>
<proteinExistence type="predicted"/>
<name>X1SVN8_9ZZZZ</name>